<keyword evidence="5" id="KW-0812">Transmembrane</keyword>
<dbReference type="InterPro" id="IPR000436">
    <property type="entry name" value="Sushi_SCR_CCP_dom"/>
</dbReference>
<dbReference type="PANTHER" id="PTHR45656">
    <property type="entry name" value="PROTEIN CBR-CLEC-78"/>
    <property type="match status" value="1"/>
</dbReference>
<gene>
    <name evidence="8" type="ORF">ACJMK2_036540</name>
</gene>
<feature type="disulfide bond" evidence="4">
    <location>
        <begin position="146"/>
        <end position="189"/>
    </location>
</feature>
<dbReference type="InterPro" id="IPR035976">
    <property type="entry name" value="Sushi/SCR/CCP_sf"/>
</dbReference>
<evidence type="ECO:0000256" key="6">
    <source>
        <dbReference type="SAM" id="SignalP"/>
    </source>
</evidence>
<dbReference type="SUPFAM" id="SSF57535">
    <property type="entry name" value="Complement control module/SCR domain"/>
    <property type="match status" value="4"/>
</dbReference>
<dbReference type="Pfam" id="PF00084">
    <property type="entry name" value="Sushi"/>
    <property type="match status" value="3"/>
</dbReference>
<feature type="chain" id="PRO_5044725209" description="Sushi domain-containing protein" evidence="6">
    <location>
        <begin position="24"/>
        <end position="469"/>
    </location>
</feature>
<protein>
    <recommendedName>
        <fullName evidence="7">Sushi domain-containing protein</fullName>
    </recommendedName>
</protein>
<dbReference type="SMART" id="SM00032">
    <property type="entry name" value="CCP"/>
    <property type="match status" value="4"/>
</dbReference>
<feature type="domain" description="Sushi" evidence="7">
    <location>
        <begin position="144"/>
        <end position="203"/>
    </location>
</feature>
<organism evidence="8 9">
    <name type="scientific">Sinanodonta woodiana</name>
    <name type="common">Chinese pond mussel</name>
    <name type="synonym">Anodonta woodiana</name>
    <dbReference type="NCBI Taxonomy" id="1069815"/>
    <lineage>
        <taxon>Eukaryota</taxon>
        <taxon>Metazoa</taxon>
        <taxon>Spiralia</taxon>
        <taxon>Lophotrochozoa</taxon>
        <taxon>Mollusca</taxon>
        <taxon>Bivalvia</taxon>
        <taxon>Autobranchia</taxon>
        <taxon>Heteroconchia</taxon>
        <taxon>Palaeoheterodonta</taxon>
        <taxon>Unionida</taxon>
        <taxon>Unionoidea</taxon>
        <taxon>Unionidae</taxon>
        <taxon>Unioninae</taxon>
        <taxon>Sinanodonta</taxon>
    </lineage>
</organism>
<dbReference type="Gene3D" id="2.10.70.10">
    <property type="entry name" value="Complement Module, domain 1"/>
    <property type="match status" value="3"/>
</dbReference>
<feature type="domain" description="Sushi" evidence="7">
    <location>
        <begin position="85"/>
        <end position="143"/>
    </location>
</feature>
<evidence type="ECO:0000256" key="5">
    <source>
        <dbReference type="SAM" id="Phobius"/>
    </source>
</evidence>
<dbReference type="Proteomes" id="UP001634394">
    <property type="component" value="Unassembled WGS sequence"/>
</dbReference>
<sequence>MMLIPGQVFAYVVLLHTTGKVFGDCDTAPLVAGAFHNGSVLGPYSEGVVLRYLCSQAYDRVLGGSNYYQCSSKVWTGGNLTCTLGRCTDVEPEPNSYIVGQAGYYVGETTTFSCYGGYEMNGDDLITCMADRRWSPEPPTCVKVRCPEFSTPNAQIFQDFSGVRNEFGSKNKITCTGGTVLQGPQYITCLANKTWSGSPSCTVPNCGNPPASYEPCTYVFYTDGNTNIGSQVEVICHENAVPSGTSPYLICSSTGRWSHEYHCLCGCRHDCNGSVNTGPRNVTHGSEIDCPCPDGSHFKRKCLNGTLETKTSCSSTHPTTTLPVTHNRTTLPVTHNRTTLPVTHNRTKLPVTYNRATLPVTHNRTTLPVTYNRTTLTVTLIGTTPTLTHRITPTTQHVSNVLIAIIVTCVLACTIVVAASLGFLCCPCCKTRRTKLHARCKLCFQDETSKDNIPRDTVKMTAVPLVAKD</sequence>
<dbReference type="AlphaFoldDB" id="A0ABD3WIQ6"/>
<evidence type="ECO:0000259" key="7">
    <source>
        <dbReference type="PROSITE" id="PS50923"/>
    </source>
</evidence>
<dbReference type="InterPro" id="IPR051277">
    <property type="entry name" value="SEZ6_CSMD_C4BPB_Regulators"/>
</dbReference>
<accession>A0ABD3WIQ6</accession>
<keyword evidence="1 6" id="KW-0732">Signal</keyword>
<evidence type="ECO:0000313" key="9">
    <source>
        <dbReference type="Proteomes" id="UP001634394"/>
    </source>
</evidence>
<dbReference type="PANTHER" id="PTHR45656:SF4">
    <property type="entry name" value="PROTEIN CBR-CLEC-78"/>
    <property type="match status" value="1"/>
</dbReference>
<comment type="caution">
    <text evidence="4">Lacks conserved residue(s) required for the propagation of feature annotation.</text>
</comment>
<dbReference type="CDD" id="cd00033">
    <property type="entry name" value="CCP"/>
    <property type="match status" value="2"/>
</dbReference>
<feature type="domain" description="Sushi" evidence="7">
    <location>
        <begin position="23"/>
        <end position="84"/>
    </location>
</feature>
<keyword evidence="2" id="KW-0677">Repeat</keyword>
<proteinExistence type="predicted"/>
<dbReference type="EMBL" id="JBJQND010000006">
    <property type="protein sequence ID" value="KAL3873421.1"/>
    <property type="molecule type" value="Genomic_DNA"/>
</dbReference>
<dbReference type="PROSITE" id="PS50923">
    <property type="entry name" value="SUSHI"/>
    <property type="match status" value="3"/>
</dbReference>
<evidence type="ECO:0000256" key="1">
    <source>
        <dbReference type="ARBA" id="ARBA00022729"/>
    </source>
</evidence>
<dbReference type="EMBL" id="JBJQND010000006">
    <property type="protein sequence ID" value="KAL3873420.1"/>
    <property type="molecule type" value="Genomic_DNA"/>
</dbReference>
<keyword evidence="5" id="KW-1133">Transmembrane helix</keyword>
<feature type="disulfide bond" evidence="4">
    <location>
        <begin position="114"/>
        <end position="141"/>
    </location>
</feature>
<evidence type="ECO:0000313" key="8">
    <source>
        <dbReference type="EMBL" id="KAL3873421.1"/>
    </source>
</evidence>
<reference evidence="8 9" key="1">
    <citation type="submission" date="2024-11" db="EMBL/GenBank/DDBJ databases">
        <title>Chromosome-level genome assembly of the freshwater bivalve Anodonta woodiana.</title>
        <authorList>
            <person name="Chen X."/>
        </authorList>
    </citation>
    <scope>NUCLEOTIDE SEQUENCE [LARGE SCALE GENOMIC DNA]</scope>
    <source>
        <strain evidence="8">MN2024</strain>
        <tissue evidence="8">Gills</tissue>
    </source>
</reference>
<evidence type="ECO:0000256" key="2">
    <source>
        <dbReference type="ARBA" id="ARBA00022737"/>
    </source>
</evidence>
<keyword evidence="5" id="KW-0472">Membrane</keyword>
<comment type="caution">
    <text evidence="8">The sequence shown here is derived from an EMBL/GenBank/DDBJ whole genome shotgun (WGS) entry which is preliminary data.</text>
</comment>
<feature type="transmembrane region" description="Helical" evidence="5">
    <location>
        <begin position="401"/>
        <end position="426"/>
    </location>
</feature>
<keyword evidence="9" id="KW-1185">Reference proteome</keyword>
<evidence type="ECO:0000256" key="4">
    <source>
        <dbReference type="PROSITE-ProRule" id="PRU00302"/>
    </source>
</evidence>
<feature type="signal peptide" evidence="6">
    <location>
        <begin position="1"/>
        <end position="23"/>
    </location>
</feature>
<evidence type="ECO:0000256" key="3">
    <source>
        <dbReference type="ARBA" id="ARBA00023157"/>
    </source>
</evidence>
<keyword evidence="4" id="KW-0768">Sushi</keyword>
<name>A0ABD3WIQ6_SINWO</name>
<keyword evidence="3 4" id="KW-1015">Disulfide bond</keyword>